<organism evidence="2 3">
    <name type="scientific">Gordonia phage William</name>
    <dbReference type="NCBI Taxonomy" id="2571253"/>
    <lineage>
        <taxon>Viruses</taxon>
        <taxon>Duplodnaviria</taxon>
        <taxon>Heunggongvirae</taxon>
        <taxon>Uroviricota</taxon>
        <taxon>Caudoviricetes</taxon>
        <taxon>Fairfaxidumvirus</taxon>
        <taxon>Fairfaxidumvirus william</taxon>
    </lineage>
</organism>
<dbReference type="EMBL" id="MK801721">
    <property type="protein sequence ID" value="QDF17160.1"/>
    <property type="molecule type" value="Genomic_DNA"/>
</dbReference>
<protein>
    <submittedName>
        <fullName evidence="2">Uncharacterized protein</fullName>
    </submittedName>
</protein>
<feature type="compositionally biased region" description="Pro residues" evidence="1">
    <location>
        <begin position="1"/>
        <end position="11"/>
    </location>
</feature>
<proteinExistence type="predicted"/>
<keyword evidence="3" id="KW-1185">Reference proteome</keyword>
<name>A0A4Y6EER2_9CAUD</name>
<dbReference type="RefSeq" id="YP_010001283.1">
    <property type="nucleotide sequence ID" value="NC_053174.1"/>
</dbReference>
<feature type="compositionally biased region" description="Basic and acidic residues" evidence="1">
    <location>
        <begin position="150"/>
        <end position="173"/>
    </location>
</feature>
<feature type="region of interest" description="Disordered" evidence="1">
    <location>
        <begin position="133"/>
        <end position="173"/>
    </location>
</feature>
<evidence type="ECO:0000313" key="3">
    <source>
        <dbReference type="Proteomes" id="UP000319240"/>
    </source>
</evidence>
<evidence type="ECO:0000256" key="1">
    <source>
        <dbReference type="SAM" id="MobiDB-lite"/>
    </source>
</evidence>
<reference evidence="2 3" key="1">
    <citation type="submission" date="2019-04" db="EMBL/GenBank/DDBJ databases">
        <authorList>
            <person name="Pope W.H."/>
            <person name="Garlena R.A."/>
            <person name="Russell D.A."/>
            <person name="Jacobs-Sera D."/>
            <person name="Hatfull G.F."/>
        </authorList>
    </citation>
    <scope>NUCLEOTIDE SEQUENCE [LARGE SCALE GENOMIC DNA]</scope>
</reference>
<evidence type="ECO:0000313" key="2">
    <source>
        <dbReference type="EMBL" id="QDF17160.1"/>
    </source>
</evidence>
<feature type="region of interest" description="Disordered" evidence="1">
    <location>
        <begin position="1"/>
        <end position="24"/>
    </location>
</feature>
<sequence>MALATEPPPELPSTTAGPDQDTGDEAYIKIRVNGLKLPNPPAKHDSITLIVKGTCYEVQDKTAADGEDRLVHLIDADSIYERGRVPIVDDKPKGLFDFVSDQRLWETAKDAAFEKGEVLDDVVTAFLRDYINAEPDEDTDSAPAVEVEDVDTKADGGKVIRPEFSDSKKDTDN</sequence>
<gene>
    <name evidence="2" type="primary">65</name>
    <name evidence="2" type="ORF">SEA_WILLIAM_65</name>
</gene>
<accession>A0A4Y6EER2</accession>
<dbReference type="KEGG" id="vg:62974450"/>
<dbReference type="GeneID" id="62974450"/>
<dbReference type="Proteomes" id="UP000319240">
    <property type="component" value="Segment"/>
</dbReference>